<feature type="domain" description="Heterokaryon incompatibility" evidence="1">
    <location>
        <begin position="41"/>
        <end position="97"/>
    </location>
</feature>
<proteinExistence type="predicted"/>
<dbReference type="Proteomes" id="UP000800036">
    <property type="component" value="Unassembled WGS sequence"/>
</dbReference>
<organism evidence="2 3">
    <name type="scientific">Bimuria novae-zelandiae CBS 107.79</name>
    <dbReference type="NCBI Taxonomy" id="1447943"/>
    <lineage>
        <taxon>Eukaryota</taxon>
        <taxon>Fungi</taxon>
        <taxon>Dikarya</taxon>
        <taxon>Ascomycota</taxon>
        <taxon>Pezizomycotina</taxon>
        <taxon>Dothideomycetes</taxon>
        <taxon>Pleosporomycetidae</taxon>
        <taxon>Pleosporales</taxon>
        <taxon>Massarineae</taxon>
        <taxon>Didymosphaeriaceae</taxon>
        <taxon>Bimuria</taxon>
    </lineage>
</organism>
<dbReference type="OrthoDB" id="194358at2759"/>
<dbReference type="PANTHER" id="PTHR24148">
    <property type="entry name" value="ANKYRIN REPEAT DOMAIN-CONTAINING PROTEIN 39 HOMOLOG-RELATED"/>
    <property type="match status" value="1"/>
</dbReference>
<dbReference type="AlphaFoldDB" id="A0A6A5V5U7"/>
<evidence type="ECO:0000259" key="1">
    <source>
        <dbReference type="Pfam" id="PF06985"/>
    </source>
</evidence>
<name>A0A6A5V5U7_9PLEO</name>
<dbReference type="InterPro" id="IPR010730">
    <property type="entry name" value="HET"/>
</dbReference>
<protein>
    <recommendedName>
        <fullName evidence="1">Heterokaryon incompatibility domain-containing protein</fullName>
    </recommendedName>
</protein>
<accession>A0A6A5V5U7</accession>
<evidence type="ECO:0000313" key="3">
    <source>
        <dbReference type="Proteomes" id="UP000800036"/>
    </source>
</evidence>
<gene>
    <name evidence="2" type="ORF">BU23DRAFT_169852</name>
</gene>
<keyword evidence="3" id="KW-1185">Reference proteome</keyword>
<dbReference type="Pfam" id="PF06985">
    <property type="entry name" value="HET"/>
    <property type="match status" value="1"/>
</dbReference>
<dbReference type="EMBL" id="ML976690">
    <property type="protein sequence ID" value="KAF1972030.1"/>
    <property type="molecule type" value="Genomic_DNA"/>
</dbReference>
<dbReference type="InterPro" id="IPR052895">
    <property type="entry name" value="HetReg/Transcr_Mod"/>
</dbReference>
<sequence length="101" mass="11759">MELFRHEPLNHDEPSIRLLRVSQAPGPLRCTMRHATIPTTYTCLSYRWGKDKASHRIFVNNKAMLVRDNLFDFLEAWRQQDRAAETGLWVDAMCIDGSDIL</sequence>
<reference evidence="2" key="1">
    <citation type="journal article" date="2020" name="Stud. Mycol.">
        <title>101 Dothideomycetes genomes: a test case for predicting lifestyles and emergence of pathogens.</title>
        <authorList>
            <person name="Haridas S."/>
            <person name="Albert R."/>
            <person name="Binder M."/>
            <person name="Bloem J."/>
            <person name="Labutti K."/>
            <person name="Salamov A."/>
            <person name="Andreopoulos B."/>
            <person name="Baker S."/>
            <person name="Barry K."/>
            <person name="Bills G."/>
            <person name="Bluhm B."/>
            <person name="Cannon C."/>
            <person name="Castanera R."/>
            <person name="Culley D."/>
            <person name="Daum C."/>
            <person name="Ezra D."/>
            <person name="Gonzalez J."/>
            <person name="Henrissat B."/>
            <person name="Kuo A."/>
            <person name="Liang C."/>
            <person name="Lipzen A."/>
            <person name="Lutzoni F."/>
            <person name="Magnuson J."/>
            <person name="Mondo S."/>
            <person name="Nolan M."/>
            <person name="Ohm R."/>
            <person name="Pangilinan J."/>
            <person name="Park H.-J."/>
            <person name="Ramirez L."/>
            <person name="Alfaro M."/>
            <person name="Sun H."/>
            <person name="Tritt A."/>
            <person name="Yoshinaga Y."/>
            <person name="Zwiers L.-H."/>
            <person name="Turgeon B."/>
            <person name="Goodwin S."/>
            <person name="Spatafora J."/>
            <person name="Crous P."/>
            <person name="Grigoriev I."/>
        </authorList>
    </citation>
    <scope>NUCLEOTIDE SEQUENCE</scope>
    <source>
        <strain evidence="2">CBS 107.79</strain>
    </source>
</reference>
<dbReference type="PANTHER" id="PTHR24148:SF73">
    <property type="entry name" value="HET DOMAIN PROTEIN (AFU_ORTHOLOGUE AFUA_8G01020)"/>
    <property type="match status" value="1"/>
</dbReference>
<evidence type="ECO:0000313" key="2">
    <source>
        <dbReference type="EMBL" id="KAF1972030.1"/>
    </source>
</evidence>